<feature type="domain" description="Deacetylase sirtuin-type" evidence="5">
    <location>
        <begin position="1"/>
        <end position="270"/>
    </location>
</feature>
<dbReference type="SUPFAM" id="SSF52467">
    <property type="entry name" value="DHS-like NAD/FAD-binding domain"/>
    <property type="match status" value="1"/>
</dbReference>
<proteinExistence type="predicted"/>
<dbReference type="PROSITE" id="PS50305">
    <property type="entry name" value="SIRTUIN"/>
    <property type="match status" value="1"/>
</dbReference>
<keyword evidence="4" id="KW-0862">Zinc</keyword>
<feature type="binding site" evidence="4">
    <location>
        <position position="174"/>
    </location>
    <ligand>
        <name>Zn(2+)</name>
        <dbReference type="ChEBI" id="CHEBI:29105"/>
    </ligand>
</feature>
<dbReference type="InterPro" id="IPR026591">
    <property type="entry name" value="Sirtuin_cat_small_dom_sf"/>
</dbReference>
<sequence>MNLDAQAAQAAAWIADADALLITAGAGMGTDSGLPTFRGDEGFWNAYPPLRQARLSFTDIANPQAFRDDAQLAWGFYGHRLAMYRRTPPHAGHALLQRMAEKMPNGAFVFTSNVDGHFGRAGFDEERVVECHGSIHFLQCSRPCAEDIWPAKMDVEVDESRCRLLSPLPRCPRCDAVARPNILMFGDGEWLGRRTAAQSARLQQWLRRVGRPLVIELGAGTAVPTVRRLGEAIGSRLIRINPFDPQLDAGAGIGMACGALQGLHAIAARL</sequence>
<keyword evidence="3" id="KW-0520">NAD</keyword>
<dbReference type="PANTHER" id="PTHR11085">
    <property type="entry name" value="NAD-DEPENDENT PROTEIN DEACYLASE SIRTUIN-5, MITOCHONDRIAL-RELATED"/>
    <property type="match status" value="1"/>
</dbReference>
<feature type="binding site" evidence="4">
    <location>
        <position position="171"/>
    </location>
    <ligand>
        <name>Zn(2+)</name>
        <dbReference type="ChEBI" id="CHEBI:29105"/>
    </ligand>
</feature>
<feature type="binding site" evidence="4">
    <location>
        <position position="144"/>
    </location>
    <ligand>
        <name>Zn(2+)</name>
        <dbReference type="ChEBI" id="CHEBI:29105"/>
    </ligand>
</feature>
<dbReference type="InterPro" id="IPR026590">
    <property type="entry name" value="Ssirtuin_cat_dom"/>
</dbReference>
<dbReference type="Proteomes" id="UP000198284">
    <property type="component" value="Unassembled WGS sequence"/>
</dbReference>
<dbReference type="RefSeq" id="WP_089397844.1">
    <property type="nucleotide sequence ID" value="NZ_FZOT01000001.1"/>
</dbReference>
<accession>A0A239BZJ4</accession>
<dbReference type="InterPro" id="IPR050134">
    <property type="entry name" value="NAD-dep_sirtuin_deacylases"/>
</dbReference>
<dbReference type="InterPro" id="IPR029035">
    <property type="entry name" value="DHS-like_NAD/FAD-binding_dom"/>
</dbReference>
<dbReference type="Gene3D" id="3.40.50.1220">
    <property type="entry name" value="TPP-binding domain"/>
    <property type="match status" value="1"/>
</dbReference>
<dbReference type="GO" id="GO:0046872">
    <property type="term" value="F:metal ion binding"/>
    <property type="evidence" value="ECO:0007669"/>
    <property type="project" value="UniProtKB-KW"/>
</dbReference>
<evidence type="ECO:0000256" key="4">
    <source>
        <dbReference type="PROSITE-ProRule" id="PRU00236"/>
    </source>
</evidence>
<dbReference type="InterPro" id="IPR003000">
    <property type="entry name" value="Sirtuin"/>
</dbReference>
<feature type="binding site" evidence="4">
    <location>
        <position position="140"/>
    </location>
    <ligand>
        <name>Zn(2+)</name>
        <dbReference type="ChEBI" id="CHEBI:29105"/>
    </ligand>
</feature>
<gene>
    <name evidence="6" type="ORF">SAMN06265795_101184</name>
</gene>
<organism evidence="6 7">
    <name type="scientific">Noviherbaspirillum humi</name>
    <dbReference type="NCBI Taxonomy" id="1688639"/>
    <lineage>
        <taxon>Bacteria</taxon>
        <taxon>Pseudomonadati</taxon>
        <taxon>Pseudomonadota</taxon>
        <taxon>Betaproteobacteria</taxon>
        <taxon>Burkholderiales</taxon>
        <taxon>Oxalobacteraceae</taxon>
        <taxon>Noviherbaspirillum</taxon>
    </lineage>
</organism>
<keyword evidence="2" id="KW-0808">Transferase</keyword>
<dbReference type="Gene3D" id="3.30.1600.10">
    <property type="entry name" value="SIR2/SIRT2 'Small Domain"/>
    <property type="match status" value="1"/>
</dbReference>
<evidence type="ECO:0000313" key="6">
    <source>
        <dbReference type="EMBL" id="SNS13485.1"/>
    </source>
</evidence>
<dbReference type="EC" id="2.3.1.286" evidence="1"/>
<evidence type="ECO:0000259" key="5">
    <source>
        <dbReference type="PROSITE" id="PS50305"/>
    </source>
</evidence>
<dbReference type="GO" id="GO:0017136">
    <property type="term" value="F:histone deacetylase activity, NAD-dependent"/>
    <property type="evidence" value="ECO:0007669"/>
    <property type="project" value="TreeGrafter"/>
</dbReference>
<feature type="active site" description="Proton acceptor" evidence="4">
    <location>
        <position position="132"/>
    </location>
</feature>
<dbReference type="GO" id="GO:0070403">
    <property type="term" value="F:NAD+ binding"/>
    <property type="evidence" value="ECO:0007669"/>
    <property type="project" value="InterPro"/>
</dbReference>
<dbReference type="AlphaFoldDB" id="A0A239BZJ4"/>
<reference evidence="6 7" key="1">
    <citation type="submission" date="2017-06" db="EMBL/GenBank/DDBJ databases">
        <authorList>
            <person name="Kim H.J."/>
            <person name="Triplett B.A."/>
        </authorList>
    </citation>
    <scope>NUCLEOTIDE SEQUENCE [LARGE SCALE GENOMIC DNA]</scope>
    <source>
        <strain evidence="6 7">U15</strain>
    </source>
</reference>
<keyword evidence="4" id="KW-0479">Metal-binding</keyword>
<dbReference type="OrthoDB" id="9800582at2"/>
<dbReference type="Pfam" id="PF02146">
    <property type="entry name" value="SIR2"/>
    <property type="match status" value="1"/>
</dbReference>
<name>A0A239BZJ4_9BURK</name>
<keyword evidence="7" id="KW-1185">Reference proteome</keyword>
<protein>
    <recommendedName>
        <fullName evidence="1">protein acetyllysine N-acetyltransferase</fullName>
        <ecNumber evidence="1">2.3.1.286</ecNumber>
    </recommendedName>
</protein>
<evidence type="ECO:0000313" key="7">
    <source>
        <dbReference type="Proteomes" id="UP000198284"/>
    </source>
</evidence>
<dbReference type="PANTHER" id="PTHR11085:SF10">
    <property type="entry name" value="NAD-DEPENDENT PROTEIN DEACYLASE SIRTUIN-5, MITOCHONDRIAL-RELATED"/>
    <property type="match status" value="1"/>
</dbReference>
<evidence type="ECO:0000256" key="1">
    <source>
        <dbReference type="ARBA" id="ARBA00012928"/>
    </source>
</evidence>
<evidence type="ECO:0000256" key="3">
    <source>
        <dbReference type="ARBA" id="ARBA00023027"/>
    </source>
</evidence>
<evidence type="ECO:0000256" key="2">
    <source>
        <dbReference type="ARBA" id="ARBA00022679"/>
    </source>
</evidence>
<dbReference type="EMBL" id="FZOT01000001">
    <property type="protein sequence ID" value="SNS13485.1"/>
    <property type="molecule type" value="Genomic_DNA"/>
</dbReference>